<dbReference type="Pfam" id="PF12796">
    <property type="entry name" value="Ank_2"/>
    <property type="match status" value="1"/>
</dbReference>
<dbReference type="SUPFAM" id="SSF48403">
    <property type="entry name" value="Ankyrin repeat"/>
    <property type="match status" value="1"/>
</dbReference>
<dbReference type="PROSITE" id="PS50088">
    <property type="entry name" value="ANK_REPEAT"/>
    <property type="match status" value="1"/>
</dbReference>
<feature type="region of interest" description="Disordered" evidence="10">
    <location>
        <begin position="524"/>
        <end position="603"/>
    </location>
</feature>
<evidence type="ECO:0000256" key="3">
    <source>
        <dbReference type="ARBA" id="ARBA00022537"/>
    </source>
</evidence>
<dbReference type="AlphaFoldDB" id="A0A9Q0M949"/>
<sequence>MREHGMANIMSSGNNVDHIRMESYRTRIADELQRSSLKPYKMVFVFEGLDHLLSSIFINSVLAVYRIKPNGIKRSCRSIYDIQRRLAAITRTRVCLIGDGQTISNAGAAGGITGNQPLTFKMDQYLSNVGMERNLLRLTFLKDGKVVYTEIVTYFKHALSDPSTQVEARNLFKDYVNTLATVTNEKGTKYLVLRPKYMKKLPCFEELSVNNKDDSPTIQTTPTPTTFTQPVATTTNINVPLNNNDCLAQPAIVSNQLYHNNDQLIQLQSNESFIGKNNIPIDTTDICSLPTTNVECQDIPPRPPPRKKASFSNKTKSPLQTQTVNMESEPVDSLNPIDTNQEVKKEIQELAKTPGRVKEHAQILNKLTSNSDYKLPMPSTPSTINSVHTNVVNKIRNGFYGTDSDSGSVQIADSLKKKWIISAANCDYSALCAMLMEDSKLCSYCDFITGYNALHWAAKFNCIPIIKLIAGKYGVDPNIKSFSGSTPLHIAAQFKNENIIRLLVDSYGANKDIRDNYGNKPFYYMEPKEKTRNKNPLDKDLNNENQAPTSNLSNGVASNSMTSTTESLKNNLRNKISHQSMLVRNKFRQSKAFQKRKSSFSQK</sequence>
<feature type="repeat" description="ANK" evidence="9">
    <location>
        <begin position="483"/>
        <end position="516"/>
    </location>
</feature>
<evidence type="ECO:0000259" key="11">
    <source>
        <dbReference type="Pfam" id="PF25877"/>
    </source>
</evidence>
<feature type="compositionally biased region" description="Polar residues" evidence="10">
    <location>
        <begin position="310"/>
        <end position="326"/>
    </location>
</feature>
<gene>
    <name evidence="12" type="ORF">RDWZM_006760</name>
</gene>
<dbReference type="PANTHER" id="PTHR14491:SF7">
    <property type="entry name" value="SOSONDOWAH, ISOFORM G"/>
    <property type="match status" value="1"/>
</dbReference>
<dbReference type="InterPro" id="IPR002110">
    <property type="entry name" value="Ankyrin_rpt"/>
</dbReference>
<dbReference type="GO" id="GO:0044218">
    <property type="term" value="C:other organism cell membrane"/>
    <property type="evidence" value="ECO:0007669"/>
    <property type="project" value="UniProtKB-KW"/>
</dbReference>
<comment type="subcellular location">
    <subcellularLocation>
        <location evidence="1">Target cell membrane</location>
    </subcellularLocation>
</comment>
<feature type="compositionally biased region" description="Basic residues" evidence="10">
    <location>
        <begin position="585"/>
        <end position="603"/>
    </location>
</feature>
<dbReference type="PANTHER" id="PTHR14491">
    <property type="entry name" value="SOSONDOWAH, ISOFORM G"/>
    <property type="match status" value="1"/>
</dbReference>
<dbReference type="Proteomes" id="UP001142055">
    <property type="component" value="Chromosome 2"/>
</dbReference>
<dbReference type="PROSITE" id="PS50297">
    <property type="entry name" value="ANK_REP_REGION"/>
    <property type="match status" value="1"/>
</dbReference>
<dbReference type="OMA" id="KSEIMIC"/>
<keyword evidence="7" id="KW-1053">Target membrane</keyword>
<evidence type="ECO:0000256" key="7">
    <source>
        <dbReference type="ARBA" id="ARBA00023298"/>
    </source>
</evidence>
<comment type="caution">
    <text evidence="12">The sequence shown here is derived from an EMBL/GenBank/DDBJ whole genome shotgun (WGS) entry which is preliminary data.</text>
</comment>
<evidence type="ECO:0000256" key="9">
    <source>
        <dbReference type="PROSITE-ProRule" id="PRU00023"/>
    </source>
</evidence>
<evidence type="ECO:0000256" key="2">
    <source>
        <dbReference type="ARBA" id="ARBA00022483"/>
    </source>
</evidence>
<protein>
    <recommendedName>
        <fullName evidence="11">SOWAHA-C winged helix-turn-helix domain-containing protein</fullName>
    </recommendedName>
</protein>
<keyword evidence="5" id="KW-0528">Neurotoxin</keyword>
<evidence type="ECO:0000256" key="4">
    <source>
        <dbReference type="ARBA" id="ARBA00022737"/>
    </source>
</evidence>
<accession>A0A9Q0M949</accession>
<organism evidence="12 13">
    <name type="scientific">Blomia tropicalis</name>
    <name type="common">Mite</name>
    <dbReference type="NCBI Taxonomy" id="40697"/>
    <lineage>
        <taxon>Eukaryota</taxon>
        <taxon>Metazoa</taxon>
        <taxon>Ecdysozoa</taxon>
        <taxon>Arthropoda</taxon>
        <taxon>Chelicerata</taxon>
        <taxon>Arachnida</taxon>
        <taxon>Acari</taxon>
        <taxon>Acariformes</taxon>
        <taxon>Sarcoptiformes</taxon>
        <taxon>Astigmata</taxon>
        <taxon>Glycyphagoidea</taxon>
        <taxon>Echimyopodidae</taxon>
        <taxon>Blomia</taxon>
    </lineage>
</organism>
<keyword evidence="2" id="KW-0268">Exocytosis</keyword>
<feature type="compositionally biased region" description="Basic and acidic residues" evidence="10">
    <location>
        <begin position="526"/>
        <end position="542"/>
    </location>
</feature>
<evidence type="ECO:0000256" key="10">
    <source>
        <dbReference type="SAM" id="MobiDB-lite"/>
    </source>
</evidence>
<keyword evidence="13" id="KW-1185">Reference proteome</keyword>
<dbReference type="Pfam" id="PF25877">
    <property type="entry name" value="WHD_SOWAH"/>
    <property type="match status" value="1"/>
</dbReference>
<dbReference type="InterPro" id="IPR058889">
    <property type="entry name" value="WHD_SOWAHA-C"/>
</dbReference>
<keyword evidence="7" id="KW-0472">Membrane</keyword>
<feature type="region of interest" description="Disordered" evidence="10">
    <location>
        <begin position="297"/>
        <end position="336"/>
    </location>
</feature>
<reference evidence="12" key="1">
    <citation type="submission" date="2022-12" db="EMBL/GenBank/DDBJ databases">
        <title>Genome assemblies of Blomia tropicalis.</title>
        <authorList>
            <person name="Cui Y."/>
        </authorList>
    </citation>
    <scope>NUCLEOTIDE SEQUENCE</scope>
    <source>
        <tissue evidence="12">Adult mites</tissue>
    </source>
</reference>
<dbReference type="InterPro" id="IPR036770">
    <property type="entry name" value="Ankyrin_rpt-contain_sf"/>
</dbReference>
<comment type="similarity">
    <text evidence="8">Belongs to the SOWAH family.</text>
</comment>
<proteinExistence type="inferred from homology"/>
<evidence type="ECO:0000256" key="8">
    <source>
        <dbReference type="ARBA" id="ARBA00038122"/>
    </source>
</evidence>
<evidence type="ECO:0000256" key="1">
    <source>
        <dbReference type="ARBA" id="ARBA00004175"/>
    </source>
</evidence>
<dbReference type="EMBL" id="JAPWDV010000002">
    <property type="protein sequence ID" value="KAJ6220948.1"/>
    <property type="molecule type" value="Genomic_DNA"/>
</dbReference>
<evidence type="ECO:0000313" key="12">
    <source>
        <dbReference type="EMBL" id="KAJ6220948.1"/>
    </source>
</evidence>
<dbReference type="Gene3D" id="1.25.40.20">
    <property type="entry name" value="Ankyrin repeat-containing domain"/>
    <property type="match status" value="1"/>
</dbReference>
<evidence type="ECO:0000256" key="5">
    <source>
        <dbReference type="ARBA" id="ARBA00023028"/>
    </source>
</evidence>
<keyword evidence="3" id="KW-1052">Target cell membrane</keyword>
<dbReference type="GO" id="GO:0044231">
    <property type="term" value="C:host cell presynaptic membrane"/>
    <property type="evidence" value="ECO:0007669"/>
    <property type="project" value="UniProtKB-KW"/>
</dbReference>
<keyword evidence="4" id="KW-0677">Repeat</keyword>
<keyword evidence="6 9" id="KW-0040">ANK repeat</keyword>
<evidence type="ECO:0000313" key="13">
    <source>
        <dbReference type="Proteomes" id="UP001142055"/>
    </source>
</evidence>
<keyword evidence="5" id="KW-0800">Toxin</keyword>
<feature type="compositionally biased region" description="Polar residues" evidence="10">
    <location>
        <begin position="543"/>
        <end position="582"/>
    </location>
</feature>
<dbReference type="GO" id="GO:0006887">
    <property type="term" value="P:exocytosis"/>
    <property type="evidence" value="ECO:0007669"/>
    <property type="project" value="UniProtKB-KW"/>
</dbReference>
<evidence type="ECO:0000256" key="6">
    <source>
        <dbReference type="ARBA" id="ARBA00023043"/>
    </source>
</evidence>
<name>A0A9Q0M949_BLOTA</name>
<feature type="domain" description="SOWAHA-C winged helix-turn-helix" evidence="11">
    <location>
        <begin position="135"/>
        <end position="203"/>
    </location>
</feature>
<keyword evidence="5" id="KW-0638">Presynaptic neurotoxin</keyword>
<dbReference type="SMART" id="SM00248">
    <property type="entry name" value="ANK"/>
    <property type="match status" value="2"/>
</dbReference>